<evidence type="ECO:0000313" key="3">
    <source>
        <dbReference type="Proteomes" id="UP000274429"/>
    </source>
</evidence>
<proteinExistence type="predicted"/>
<feature type="region of interest" description="Disordered" evidence="1">
    <location>
        <begin position="89"/>
        <end position="108"/>
    </location>
</feature>
<dbReference type="Proteomes" id="UP000274429">
    <property type="component" value="Unassembled WGS sequence"/>
</dbReference>
<protein>
    <submittedName>
        <fullName evidence="2 4">Uncharacterized protein</fullName>
    </submittedName>
</protein>
<name>A0A0R3WPD1_HYDTA</name>
<feature type="compositionally biased region" description="Basic residues" evidence="1">
    <location>
        <begin position="137"/>
        <end position="150"/>
    </location>
</feature>
<dbReference type="OrthoDB" id="6275873at2759"/>
<feature type="compositionally biased region" description="Acidic residues" evidence="1">
    <location>
        <begin position="117"/>
        <end position="133"/>
    </location>
</feature>
<evidence type="ECO:0000313" key="4">
    <source>
        <dbReference type="WBParaSite" id="TTAC_0000262101-mRNA-1"/>
    </source>
</evidence>
<organism evidence="4">
    <name type="scientific">Hydatigena taeniaeformis</name>
    <name type="common">Feline tapeworm</name>
    <name type="synonym">Taenia taeniaeformis</name>
    <dbReference type="NCBI Taxonomy" id="6205"/>
    <lineage>
        <taxon>Eukaryota</taxon>
        <taxon>Metazoa</taxon>
        <taxon>Spiralia</taxon>
        <taxon>Lophotrochozoa</taxon>
        <taxon>Platyhelminthes</taxon>
        <taxon>Cestoda</taxon>
        <taxon>Eucestoda</taxon>
        <taxon>Cyclophyllidea</taxon>
        <taxon>Taeniidae</taxon>
        <taxon>Hydatigera</taxon>
    </lineage>
</organism>
<gene>
    <name evidence="2" type="ORF">TTAC_LOCUS2606</name>
</gene>
<sequence>MSSAERHFVGDLDTMDVCRGIGSRQDSGFSDIIARSSTIGEVSDTSLQDSLLQSSPIGFRSPIPRSPNQQEVSRLWRPLHRLPDLQQFASRGAMPINPNRSFRPRSAPLAIDRFSLPEEDEDQDREQTDDEATDHEHHHHQQHHHHHHHQQLINHRDHSPPPPVVFIPRDRRRAGGTRLHNTLIGLIFFITRHDHLQGFCHNHIMCCGTFSSSNNVVDQIHSPFLTL</sequence>
<accession>A0A0R3WPD1</accession>
<reference evidence="4" key="1">
    <citation type="submission" date="2017-02" db="UniProtKB">
        <authorList>
            <consortium name="WormBaseParasite"/>
        </authorList>
    </citation>
    <scope>IDENTIFICATION</scope>
</reference>
<evidence type="ECO:0000313" key="2">
    <source>
        <dbReference type="EMBL" id="VDM20635.1"/>
    </source>
</evidence>
<dbReference type="AlphaFoldDB" id="A0A0R3WPD1"/>
<dbReference type="EMBL" id="UYWX01001276">
    <property type="protein sequence ID" value="VDM20635.1"/>
    <property type="molecule type" value="Genomic_DNA"/>
</dbReference>
<feature type="region of interest" description="Disordered" evidence="1">
    <location>
        <begin position="115"/>
        <end position="162"/>
    </location>
</feature>
<reference evidence="2 3" key="2">
    <citation type="submission" date="2018-11" db="EMBL/GenBank/DDBJ databases">
        <authorList>
            <consortium name="Pathogen Informatics"/>
        </authorList>
    </citation>
    <scope>NUCLEOTIDE SEQUENCE [LARGE SCALE GENOMIC DNA]</scope>
</reference>
<dbReference type="WBParaSite" id="TTAC_0000262101-mRNA-1">
    <property type="protein sequence ID" value="TTAC_0000262101-mRNA-1"/>
    <property type="gene ID" value="TTAC_0000262101"/>
</dbReference>
<evidence type="ECO:0000256" key="1">
    <source>
        <dbReference type="SAM" id="MobiDB-lite"/>
    </source>
</evidence>
<keyword evidence="3" id="KW-1185">Reference proteome</keyword>
<dbReference type="STRING" id="6205.A0A0R3WPD1"/>